<dbReference type="AlphaFoldDB" id="A0AAV4M7Z7"/>
<dbReference type="EMBL" id="BPLQ01000159">
    <property type="protein sequence ID" value="GIX68164.1"/>
    <property type="molecule type" value="Genomic_DNA"/>
</dbReference>
<reference evidence="1 2" key="1">
    <citation type="submission" date="2021-06" db="EMBL/GenBank/DDBJ databases">
        <title>Caerostris darwini draft genome.</title>
        <authorList>
            <person name="Kono N."/>
            <person name="Arakawa K."/>
        </authorList>
    </citation>
    <scope>NUCLEOTIDE SEQUENCE [LARGE SCALE GENOMIC DNA]</scope>
</reference>
<gene>
    <name evidence="1" type="ORF">CDAR_167621</name>
</gene>
<proteinExistence type="predicted"/>
<dbReference type="Proteomes" id="UP001054837">
    <property type="component" value="Unassembled WGS sequence"/>
</dbReference>
<evidence type="ECO:0000313" key="2">
    <source>
        <dbReference type="Proteomes" id="UP001054837"/>
    </source>
</evidence>
<evidence type="ECO:0000313" key="1">
    <source>
        <dbReference type="EMBL" id="GIX68164.1"/>
    </source>
</evidence>
<sequence>MYFRVSIEVNCNATLSGIDSNHPQVTFEYRYQFKSLGIDICSFDYLRVWIHVTLRYRFKPSAKQIIFVFHSSHLSVFIQVKFNAYHLRISIEVTYNAIHVRV</sequence>
<keyword evidence="2" id="KW-1185">Reference proteome</keyword>
<organism evidence="1 2">
    <name type="scientific">Caerostris darwini</name>
    <dbReference type="NCBI Taxonomy" id="1538125"/>
    <lineage>
        <taxon>Eukaryota</taxon>
        <taxon>Metazoa</taxon>
        <taxon>Ecdysozoa</taxon>
        <taxon>Arthropoda</taxon>
        <taxon>Chelicerata</taxon>
        <taxon>Arachnida</taxon>
        <taxon>Araneae</taxon>
        <taxon>Araneomorphae</taxon>
        <taxon>Entelegynae</taxon>
        <taxon>Araneoidea</taxon>
        <taxon>Araneidae</taxon>
        <taxon>Caerostris</taxon>
    </lineage>
</organism>
<accession>A0AAV4M7Z7</accession>
<name>A0AAV4M7Z7_9ARAC</name>
<protein>
    <submittedName>
        <fullName evidence="1">Uncharacterized protein</fullName>
    </submittedName>
</protein>
<comment type="caution">
    <text evidence="1">The sequence shown here is derived from an EMBL/GenBank/DDBJ whole genome shotgun (WGS) entry which is preliminary data.</text>
</comment>